<dbReference type="InterPro" id="IPR005358">
    <property type="entry name" value="Puta_zinc/iron-chelating_dom"/>
</dbReference>
<name>A0A2W4T8W5_9GAMM</name>
<dbReference type="EMBL" id="QJPH01000303">
    <property type="protein sequence ID" value="PZN79227.1"/>
    <property type="molecule type" value="Genomic_DNA"/>
</dbReference>
<reference evidence="1 2" key="1">
    <citation type="journal article" date="2018" name="Aquat. Microb. Ecol.">
        <title>Gammaproteobacterial methanotrophs dominate.</title>
        <authorList>
            <person name="Rissanen A.J."/>
            <person name="Saarenheimo J."/>
            <person name="Tiirola M."/>
            <person name="Peura S."/>
            <person name="Aalto S.L."/>
            <person name="Karvinen A."/>
            <person name="Nykanen H."/>
        </authorList>
    </citation>
    <scope>NUCLEOTIDE SEQUENCE [LARGE SCALE GENOMIC DNA]</scope>
    <source>
        <strain evidence="1">AMbin10</strain>
    </source>
</reference>
<evidence type="ECO:0000313" key="2">
    <source>
        <dbReference type="Proteomes" id="UP000249396"/>
    </source>
</evidence>
<dbReference type="AlphaFoldDB" id="A0A2W4T8W5"/>
<organism evidence="1 2">
    <name type="scientific">Candidatus Methylumidiphilus alinenensis</name>
    <dbReference type="NCBI Taxonomy" id="2202197"/>
    <lineage>
        <taxon>Bacteria</taxon>
        <taxon>Pseudomonadati</taxon>
        <taxon>Pseudomonadota</taxon>
        <taxon>Gammaproteobacteria</taxon>
        <taxon>Methylococcales</taxon>
        <taxon>Candidatus Methylumidiphilus</taxon>
    </lineage>
</organism>
<evidence type="ECO:0008006" key="3">
    <source>
        <dbReference type="Google" id="ProtNLM"/>
    </source>
</evidence>
<dbReference type="Proteomes" id="UP000249396">
    <property type="component" value="Unassembled WGS sequence"/>
</dbReference>
<evidence type="ECO:0000313" key="1">
    <source>
        <dbReference type="EMBL" id="PZN79227.1"/>
    </source>
</evidence>
<protein>
    <recommendedName>
        <fullName evidence="3">YkgJ family cysteine cluster protein</fullName>
    </recommendedName>
</protein>
<accession>A0A2W4T8W5</accession>
<gene>
    <name evidence="1" type="ORF">DM484_11700</name>
</gene>
<comment type="caution">
    <text evidence="1">The sequence shown here is derived from an EMBL/GenBank/DDBJ whole genome shotgun (WGS) entry which is preliminary data.</text>
</comment>
<sequence>MPCPNTDQTQGKLYTLSKEKSLPSLWSTVGMPSELHPSGHSPVAEQFKGLGCSDCAWSFVERRKPRCRHAPSIHLPDKSPACWRFEPAGELDCQTCGACCREAYHAVEVSSREPVNKRRPEFVVIQDTRRKLLRNGERCAALLGGITANEAYSCAIYEDRPRTCREFTRGSENCLDARRRVGMSL</sequence>
<proteinExistence type="predicted"/>
<dbReference type="Pfam" id="PF03692">
    <property type="entry name" value="CxxCxxCC"/>
    <property type="match status" value="1"/>
</dbReference>